<feature type="compositionally biased region" description="Polar residues" evidence="4">
    <location>
        <begin position="324"/>
        <end position="342"/>
    </location>
</feature>
<dbReference type="CDD" id="cd12872">
    <property type="entry name" value="SPRY_Ash2"/>
    <property type="match status" value="1"/>
</dbReference>
<dbReference type="Gene3D" id="2.60.120.920">
    <property type="match status" value="1"/>
</dbReference>
<dbReference type="GO" id="GO:0048188">
    <property type="term" value="C:Set1C/COMPASS complex"/>
    <property type="evidence" value="ECO:0007669"/>
    <property type="project" value="InterPro"/>
</dbReference>
<dbReference type="Pfam" id="PF00622">
    <property type="entry name" value="SPRY"/>
    <property type="match status" value="1"/>
</dbReference>
<evidence type="ECO:0000256" key="3">
    <source>
        <dbReference type="ARBA" id="ARBA00038149"/>
    </source>
</evidence>
<reference evidence="6 7" key="1">
    <citation type="journal article" date="2020" name="ISME J.">
        <title>Uncovering the hidden diversity of litter-decomposition mechanisms in mushroom-forming fungi.</title>
        <authorList>
            <person name="Floudas D."/>
            <person name="Bentzer J."/>
            <person name="Ahren D."/>
            <person name="Johansson T."/>
            <person name="Persson P."/>
            <person name="Tunlid A."/>
        </authorList>
    </citation>
    <scope>NUCLEOTIDE SEQUENCE [LARGE SCALE GENOMIC DNA]</scope>
    <source>
        <strain evidence="6 7">CBS 146.42</strain>
    </source>
</reference>
<dbReference type="EMBL" id="JAACJO010000005">
    <property type="protein sequence ID" value="KAF5358330.1"/>
    <property type="molecule type" value="Genomic_DNA"/>
</dbReference>
<dbReference type="AlphaFoldDB" id="A0A8H5G4Z1"/>
<feature type="compositionally biased region" description="Basic and acidic residues" evidence="4">
    <location>
        <begin position="463"/>
        <end position="478"/>
    </location>
</feature>
<feature type="region of interest" description="Disordered" evidence="4">
    <location>
        <begin position="1"/>
        <end position="76"/>
    </location>
</feature>
<dbReference type="GO" id="GO:0000976">
    <property type="term" value="F:transcription cis-regulatory region binding"/>
    <property type="evidence" value="ECO:0007669"/>
    <property type="project" value="TreeGrafter"/>
</dbReference>
<dbReference type="SMART" id="SM00449">
    <property type="entry name" value="SPRY"/>
    <property type="match status" value="1"/>
</dbReference>
<dbReference type="SUPFAM" id="SSF49899">
    <property type="entry name" value="Concanavalin A-like lectins/glucanases"/>
    <property type="match status" value="1"/>
</dbReference>
<feature type="compositionally biased region" description="Polar residues" evidence="4">
    <location>
        <begin position="9"/>
        <end position="18"/>
    </location>
</feature>
<dbReference type="InterPro" id="IPR043136">
    <property type="entry name" value="B30.2/SPRY_sf"/>
</dbReference>
<dbReference type="InterPro" id="IPR037353">
    <property type="entry name" value="ASH2"/>
</dbReference>
<evidence type="ECO:0000259" key="5">
    <source>
        <dbReference type="PROSITE" id="PS50188"/>
    </source>
</evidence>
<organism evidence="6 7">
    <name type="scientific">Leucocoprinus leucothites</name>
    <dbReference type="NCBI Taxonomy" id="201217"/>
    <lineage>
        <taxon>Eukaryota</taxon>
        <taxon>Fungi</taxon>
        <taxon>Dikarya</taxon>
        <taxon>Basidiomycota</taxon>
        <taxon>Agaricomycotina</taxon>
        <taxon>Agaricomycetes</taxon>
        <taxon>Agaricomycetidae</taxon>
        <taxon>Agaricales</taxon>
        <taxon>Agaricineae</taxon>
        <taxon>Agaricaceae</taxon>
        <taxon>Leucocoprinus</taxon>
    </lineage>
</organism>
<evidence type="ECO:0000256" key="2">
    <source>
        <dbReference type="ARBA" id="ARBA00023242"/>
    </source>
</evidence>
<feature type="domain" description="B30.2/SPRY" evidence="5">
    <location>
        <begin position="116"/>
        <end position="325"/>
    </location>
</feature>
<dbReference type="Proteomes" id="UP000559027">
    <property type="component" value="Unassembled WGS sequence"/>
</dbReference>
<feature type="region of interest" description="Disordered" evidence="4">
    <location>
        <begin position="635"/>
        <end position="752"/>
    </location>
</feature>
<gene>
    <name evidence="6" type="ORF">D9756_001907</name>
</gene>
<comment type="subcellular location">
    <subcellularLocation>
        <location evidence="1">Nucleus</location>
    </subcellularLocation>
</comment>
<feature type="region of interest" description="Disordered" evidence="4">
    <location>
        <begin position="188"/>
        <end position="210"/>
    </location>
</feature>
<feature type="region of interest" description="Disordered" evidence="4">
    <location>
        <begin position="324"/>
        <end position="366"/>
    </location>
</feature>
<proteinExistence type="inferred from homology"/>
<dbReference type="OrthoDB" id="10266026at2759"/>
<dbReference type="InterPro" id="IPR013320">
    <property type="entry name" value="ConA-like_dom_sf"/>
</dbReference>
<keyword evidence="2" id="KW-0539">Nucleus</keyword>
<feature type="compositionally biased region" description="Acidic residues" evidence="4">
    <location>
        <begin position="717"/>
        <end position="745"/>
    </location>
</feature>
<dbReference type="InterPro" id="IPR003877">
    <property type="entry name" value="SPRY_dom"/>
</dbReference>
<evidence type="ECO:0000256" key="1">
    <source>
        <dbReference type="ARBA" id="ARBA00004123"/>
    </source>
</evidence>
<dbReference type="PANTHER" id="PTHR10598:SF0">
    <property type="entry name" value="SET1_ASH2 HISTONE METHYLTRANSFERASE COMPLEX SUBUNIT ASH2"/>
    <property type="match status" value="1"/>
</dbReference>
<evidence type="ECO:0000313" key="6">
    <source>
        <dbReference type="EMBL" id="KAF5358330.1"/>
    </source>
</evidence>
<comment type="caution">
    <text evidence="6">The sequence shown here is derived from an EMBL/GenBank/DDBJ whole genome shotgun (WGS) entry which is preliminary data.</text>
</comment>
<name>A0A8H5G4Z1_9AGAR</name>
<feature type="compositionally biased region" description="Low complexity" evidence="4">
    <location>
        <begin position="35"/>
        <end position="59"/>
    </location>
</feature>
<evidence type="ECO:0000313" key="7">
    <source>
        <dbReference type="Proteomes" id="UP000559027"/>
    </source>
</evidence>
<dbReference type="InterPro" id="IPR001870">
    <property type="entry name" value="B30.2/SPRY"/>
</dbReference>
<accession>A0A8H5G4Z1</accession>
<feature type="region of interest" description="Disordered" evidence="4">
    <location>
        <begin position="533"/>
        <end position="619"/>
    </location>
</feature>
<evidence type="ECO:0000256" key="4">
    <source>
        <dbReference type="SAM" id="MobiDB-lite"/>
    </source>
</evidence>
<feature type="compositionally biased region" description="Basic and acidic residues" evidence="4">
    <location>
        <begin position="533"/>
        <end position="585"/>
    </location>
</feature>
<protein>
    <recommendedName>
        <fullName evidence="5">B30.2/SPRY domain-containing protein</fullName>
    </recommendedName>
</protein>
<dbReference type="PROSITE" id="PS50188">
    <property type="entry name" value="B302_SPRY"/>
    <property type="match status" value="1"/>
</dbReference>
<sequence length="768" mass="84355">MSSPPPETTPNGNFNAHNGSVPPPSQPSKKRKRVPVAAPSPAPSDSASTPAASTPNAPTNESLTNRGDLTGRPILTISRGPVFVPCTDTPNPHTEPYFKTDLASSNRVGFRYVPAGINPPGHATVFRSIESSPTSYRVSWEDRNTNIRVTKDGLGLAGSSGYRSARCNAPMREGKWYLEVKILHGGGERVQSAGHPDENGSGGGGPVKVKREGSHVRLGWGRREASLNTPVGTDGYSYGYTDKTGAKTTLGHLRPYGKSFGTGDVIGMYISLPPRRKPNPKDLNDPAHIRRERIPIDLKGQEVFEILEYPQSKEMIGLVELSAKSTQSSSVPSNSGKKTGPNTGKPPETATNDSPTKPQELLRPLPTLGPESKVAFFVNGECQGVAFQDLYDYLQLRQPEDKRRKAKEKKRAREGVKEHRQNPFDDGWLGYYPFISLFNDGAVRINPGPNFECPPPPDIDALLEGRDPLAPPEKKPKLDPGGSEPAPNGMNVDADVDVKPMRTWRPACERYVEFMQEQWDLDALEEEEARVELKKWNETTKREEEKAEQRKQKRRETDAKRRVKKAAEAEAKKREAMGLPPKEEGGVVTPNQLSVAGAVGGFGTGHTSSGYPSPSPLRYSTAAYDLDREIEAAALELESNSAVPRGPSTPSEIPEPSHDDGPQDVDGTDQTYVQDQKERDYEQADVGIRVELADGHSPAPTATSYVGLAGSEYASDFQEEEEHGTEEAGEFYAEQEEGERDEEGDVDGRRIRQKIEYLRQEEEEEEDR</sequence>
<feature type="region of interest" description="Disordered" evidence="4">
    <location>
        <begin position="448"/>
        <end position="497"/>
    </location>
</feature>
<keyword evidence="7" id="KW-1185">Reference proteome</keyword>
<dbReference type="PANTHER" id="PTHR10598">
    <property type="entry name" value="SET1/ASH2 HISTONE METHYLTRANSFERASE COMPLEX SUBUNIT ASH2"/>
    <property type="match status" value="1"/>
</dbReference>
<comment type="similarity">
    <text evidence="3">Belongs to the cclA family.</text>
</comment>